<keyword evidence="5" id="KW-1185">Reference proteome</keyword>
<feature type="compositionally biased region" description="Basic and acidic residues" evidence="1">
    <location>
        <begin position="1"/>
        <end position="10"/>
    </location>
</feature>
<name>A0AAV5B5K0_9ACTN</name>
<dbReference type="Pfam" id="PF04466">
    <property type="entry name" value="Terminase_3"/>
    <property type="match status" value="1"/>
</dbReference>
<dbReference type="RefSeq" id="WP_265590877.1">
    <property type="nucleotide sequence ID" value="NZ_BQKC01000001.1"/>
</dbReference>
<accession>A0AAV5B5K0</accession>
<dbReference type="PANTHER" id="PTHR39184:SF1">
    <property type="entry name" value="PBSX PHAGE TERMINASE LARGE SUBUNIT"/>
    <property type="match status" value="1"/>
</dbReference>
<reference evidence="4" key="1">
    <citation type="journal article" date="2022" name="Int. J. Syst. Evol. Microbiol.">
        <title>Granulimonas faecalis gen. nov., sp. nov., and Leptogranulimonas caecicola gen. nov., sp. nov., novel lactate-producing Atopobiaceae bacteria isolated from mouse intestines, and an emended description of the family Atopobiaceae.</title>
        <authorList>
            <person name="Morinaga K."/>
            <person name="Kusada H."/>
            <person name="Sakamoto S."/>
            <person name="Murakami T."/>
            <person name="Toyoda A."/>
            <person name="Mori H."/>
            <person name="Meng X.Y."/>
            <person name="Takashino M."/>
            <person name="Murotomi K."/>
            <person name="Tamaki H."/>
        </authorList>
    </citation>
    <scope>NUCLEOTIDE SEQUENCE</scope>
    <source>
        <strain evidence="4">OPF53</strain>
    </source>
</reference>
<dbReference type="PANTHER" id="PTHR39184">
    <property type="match status" value="1"/>
</dbReference>
<dbReference type="AlphaFoldDB" id="A0AAV5B5K0"/>
<dbReference type="Gene3D" id="3.30.420.280">
    <property type="match status" value="1"/>
</dbReference>
<protein>
    <submittedName>
        <fullName evidence="4">Terminase large subunit</fullName>
    </submittedName>
</protein>
<dbReference type="Gene3D" id="3.40.50.300">
    <property type="entry name" value="P-loop containing nucleotide triphosphate hydrolases"/>
    <property type="match status" value="1"/>
</dbReference>
<dbReference type="InterPro" id="IPR052380">
    <property type="entry name" value="Viral_DNA_packaging_terminase"/>
</dbReference>
<gene>
    <name evidence="4" type="ORF">ATOP_13160</name>
</gene>
<comment type="caution">
    <text evidence="4">The sequence shown here is derived from an EMBL/GenBank/DDBJ whole genome shotgun (WGS) entry which is preliminary data.</text>
</comment>
<dbReference type="InterPro" id="IPR035413">
    <property type="entry name" value="Terminase_L_C"/>
</dbReference>
<evidence type="ECO:0000259" key="2">
    <source>
        <dbReference type="Pfam" id="PF04466"/>
    </source>
</evidence>
<dbReference type="Proteomes" id="UP001055025">
    <property type="component" value="Unassembled WGS sequence"/>
</dbReference>
<dbReference type="InterPro" id="IPR035412">
    <property type="entry name" value="Terminase_L_N"/>
</dbReference>
<sequence length="544" mass="59095">MATKKRDPRDNLNPPIRTSEEARRLGARGGRRSGEVRRARRSLRDLALDIIDSPAPPKLAAQVRTIAPGLDEVTTGAVMLAGQVNAAANGNAQAFRAVTELAGVDGGGDAGEDRPWAADMALLIGRDFVDAHRGLASGEACDLWLPGGRGSLKSSFASLEIACGLMRDPDANALVIQSRRVNLRDASMAQMLWAFDRLGVADLWVPTGSTLRINNRETGQAVVFRGCDEPKKLKSIKLRRGHWRYLWVEEADLLRGMAEVRSVRQTVSRSPVPVQRLYTFNPPRTRDSWANAEVARVRSAPAPGEAVVDSCYTDAPPEWLGEQFVADAEALRAADPEAYRHEYLGEAVGYGAEVFPRAEVREPTAEELVGASMQLYGVDWGFSQDPFCWVRLAYDPRARALYVLDEVSGRGMSNAGAAEAVAARMRLAVTADGAEALPAEPFAEVWCDSAEPKSVADFRELGVRAQRAPKQGANSVRSGVRWLQQRSRIVVSPSCRLAAAEFPAYSYALDADGRATSLLPDAGNHAIDAARYAVCTLVADRRFV</sequence>
<evidence type="ECO:0000256" key="1">
    <source>
        <dbReference type="SAM" id="MobiDB-lite"/>
    </source>
</evidence>
<feature type="domain" description="Phage terminase large subunit C-terminal" evidence="3">
    <location>
        <begin position="379"/>
        <end position="534"/>
    </location>
</feature>
<dbReference type="Pfam" id="PF17288">
    <property type="entry name" value="Terminase_3C"/>
    <property type="match status" value="1"/>
</dbReference>
<proteinExistence type="predicted"/>
<feature type="domain" description="Phage terminase large subunit N-terminal" evidence="2">
    <location>
        <begin position="147"/>
        <end position="346"/>
    </location>
</feature>
<feature type="region of interest" description="Disordered" evidence="1">
    <location>
        <begin position="1"/>
        <end position="38"/>
    </location>
</feature>
<dbReference type="EMBL" id="BQKC01000001">
    <property type="protein sequence ID" value="GJM55661.1"/>
    <property type="molecule type" value="Genomic_DNA"/>
</dbReference>
<evidence type="ECO:0000259" key="3">
    <source>
        <dbReference type="Pfam" id="PF17288"/>
    </source>
</evidence>
<dbReference type="InterPro" id="IPR027417">
    <property type="entry name" value="P-loop_NTPase"/>
</dbReference>
<evidence type="ECO:0000313" key="4">
    <source>
        <dbReference type="EMBL" id="GJM55661.1"/>
    </source>
</evidence>
<organism evidence="4 5">
    <name type="scientific">Granulimonas faecalis</name>
    <dbReference type="NCBI Taxonomy" id="2894155"/>
    <lineage>
        <taxon>Bacteria</taxon>
        <taxon>Bacillati</taxon>
        <taxon>Actinomycetota</taxon>
        <taxon>Coriobacteriia</taxon>
        <taxon>Coriobacteriales</taxon>
        <taxon>Kribbibacteriaceae</taxon>
        <taxon>Granulimonas</taxon>
    </lineage>
</organism>
<evidence type="ECO:0000313" key="5">
    <source>
        <dbReference type="Proteomes" id="UP001055025"/>
    </source>
</evidence>